<organism evidence="6">
    <name type="scientific">freshwater metagenome</name>
    <dbReference type="NCBI Taxonomy" id="449393"/>
    <lineage>
        <taxon>unclassified sequences</taxon>
        <taxon>metagenomes</taxon>
        <taxon>ecological metagenomes</taxon>
    </lineage>
</organism>
<dbReference type="NCBIfam" id="TIGR03619">
    <property type="entry name" value="F420_Rv2161c"/>
    <property type="match status" value="1"/>
</dbReference>
<feature type="domain" description="Luciferase-like" evidence="5">
    <location>
        <begin position="21"/>
        <end position="242"/>
    </location>
</feature>
<keyword evidence="2" id="KW-0288">FMN</keyword>
<dbReference type="Gene3D" id="3.20.20.30">
    <property type="entry name" value="Luciferase-like domain"/>
    <property type="match status" value="1"/>
</dbReference>
<evidence type="ECO:0000256" key="1">
    <source>
        <dbReference type="ARBA" id="ARBA00022630"/>
    </source>
</evidence>
<dbReference type="InterPro" id="IPR011251">
    <property type="entry name" value="Luciferase-like_dom"/>
</dbReference>
<evidence type="ECO:0000256" key="3">
    <source>
        <dbReference type="ARBA" id="ARBA00023002"/>
    </source>
</evidence>
<sequence>MTKTKIGITMMVADFAMEPSELAREIEARGFESFWVPEHSNIPVSRETPWPGSLTGEPLPEEYSHLHDAFVVLAMAAAVTTKLRLGASVLLPAQRDAIWTSKQISSLDFLSKGRLEIGVGVGWNREELASHGTAFPDRWQRTRETVEAMRELWANEVGSYSGKFVNIAPTWQWPKPAQPSGPPIHLGGGTGPRLLGEVAQWADGWLPISARPSLASRLVLLREACERAGRDYNRMKISVFGANTTADGLSNLFEEGITRAVLTLPPAKRDVILPLLDEWAATKDQVLARVG</sequence>
<keyword evidence="3" id="KW-0560">Oxidoreductase</keyword>
<keyword evidence="4" id="KW-0503">Monooxygenase</keyword>
<name>A0A6J7UK23_9ZZZZ</name>
<evidence type="ECO:0000256" key="2">
    <source>
        <dbReference type="ARBA" id="ARBA00022643"/>
    </source>
</evidence>
<protein>
    <submittedName>
        <fullName evidence="6">Unannotated protein</fullName>
    </submittedName>
</protein>
<dbReference type="EMBL" id="CAFBQU010000014">
    <property type="protein sequence ID" value="CAB5064407.1"/>
    <property type="molecule type" value="Genomic_DNA"/>
</dbReference>
<dbReference type="GO" id="GO:0008726">
    <property type="term" value="F:alkanesulfonate monooxygenase activity"/>
    <property type="evidence" value="ECO:0007669"/>
    <property type="project" value="TreeGrafter"/>
</dbReference>
<dbReference type="PANTHER" id="PTHR42847:SF4">
    <property type="entry name" value="ALKANESULFONATE MONOOXYGENASE-RELATED"/>
    <property type="match status" value="1"/>
</dbReference>
<dbReference type="CDD" id="cd01097">
    <property type="entry name" value="Tetrahydromethanopterin_reductase"/>
    <property type="match status" value="1"/>
</dbReference>
<accession>A0A6J7UK23</accession>
<dbReference type="InterPro" id="IPR019921">
    <property type="entry name" value="Lucif-like_OxRdtase_Rv2161c"/>
</dbReference>
<dbReference type="InterPro" id="IPR050172">
    <property type="entry name" value="SsuD_RutA_monooxygenase"/>
</dbReference>
<evidence type="ECO:0000313" key="6">
    <source>
        <dbReference type="EMBL" id="CAB5064407.1"/>
    </source>
</evidence>
<evidence type="ECO:0000259" key="5">
    <source>
        <dbReference type="Pfam" id="PF00296"/>
    </source>
</evidence>
<dbReference type="SUPFAM" id="SSF51679">
    <property type="entry name" value="Bacterial luciferase-like"/>
    <property type="match status" value="1"/>
</dbReference>
<dbReference type="InterPro" id="IPR036661">
    <property type="entry name" value="Luciferase-like_sf"/>
</dbReference>
<keyword evidence="1" id="KW-0285">Flavoprotein</keyword>
<proteinExistence type="predicted"/>
<dbReference type="GO" id="GO:0046306">
    <property type="term" value="P:alkanesulfonate catabolic process"/>
    <property type="evidence" value="ECO:0007669"/>
    <property type="project" value="TreeGrafter"/>
</dbReference>
<reference evidence="6" key="1">
    <citation type="submission" date="2020-05" db="EMBL/GenBank/DDBJ databases">
        <authorList>
            <person name="Chiriac C."/>
            <person name="Salcher M."/>
            <person name="Ghai R."/>
            <person name="Kavagutti S V."/>
        </authorList>
    </citation>
    <scope>NUCLEOTIDE SEQUENCE</scope>
</reference>
<gene>
    <name evidence="6" type="ORF">UFOPK4347_00745</name>
</gene>
<dbReference type="Pfam" id="PF00296">
    <property type="entry name" value="Bac_luciferase"/>
    <property type="match status" value="1"/>
</dbReference>
<dbReference type="AlphaFoldDB" id="A0A6J7UK23"/>
<dbReference type="PANTHER" id="PTHR42847">
    <property type="entry name" value="ALKANESULFONATE MONOOXYGENASE"/>
    <property type="match status" value="1"/>
</dbReference>
<evidence type="ECO:0000256" key="4">
    <source>
        <dbReference type="ARBA" id="ARBA00023033"/>
    </source>
</evidence>